<dbReference type="GO" id="GO:0006355">
    <property type="term" value="P:regulation of DNA-templated transcription"/>
    <property type="evidence" value="ECO:0007669"/>
    <property type="project" value="InterPro"/>
</dbReference>
<feature type="domain" description="Arc-like DNA binding" evidence="1">
    <location>
        <begin position="8"/>
        <end position="46"/>
    </location>
</feature>
<organism evidence="2 3">
    <name type="scientific">Ketogulonicigenium robustum</name>
    <dbReference type="NCBI Taxonomy" id="92947"/>
    <lineage>
        <taxon>Bacteria</taxon>
        <taxon>Pseudomonadati</taxon>
        <taxon>Pseudomonadota</taxon>
        <taxon>Alphaproteobacteria</taxon>
        <taxon>Rhodobacterales</taxon>
        <taxon>Roseobacteraceae</taxon>
        <taxon>Ketogulonicigenium</taxon>
    </lineage>
</organism>
<name>A0A1W6NYW1_9RHOB</name>
<evidence type="ECO:0000259" key="1">
    <source>
        <dbReference type="Pfam" id="PF03869"/>
    </source>
</evidence>
<evidence type="ECO:0000313" key="2">
    <source>
        <dbReference type="EMBL" id="ARO14438.1"/>
    </source>
</evidence>
<dbReference type="RefSeq" id="WP_198167893.1">
    <property type="nucleotide sequence ID" value="NZ_CP019937.1"/>
</dbReference>
<dbReference type="GO" id="GO:0003677">
    <property type="term" value="F:DNA binding"/>
    <property type="evidence" value="ECO:0007669"/>
    <property type="project" value="InterPro"/>
</dbReference>
<reference evidence="2 3" key="1">
    <citation type="submission" date="2017-02" db="EMBL/GenBank/DDBJ databases">
        <title>Ketogulonicigenium robustum SPU B003 Genome sequencing and assembly.</title>
        <authorList>
            <person name="Li Y."/>
            <person name="Liu L."/>
            <person name="Wang C."/>
            <person name="Zhang M."/>
            <person name="Zhang T."/>
            <person name="Zhang Y."/>
        </authorList>
    </citation>
    <scope>NUCLEOTIDE SEQUENCE [LARGE SCALE GENOMIC DNA]</scope>
    <source>
        <strain evidence="2 3">SPU_B003</strain>
    </source>
</reference>
<dbReference type="SUPFAM" id="SSF47598">
    <property type="entry name" value="Ribbon-helix-helix"/>
    <property type="match status" value="1"/>
</dbReference>
<dbReference type="Pfam" id="PF03869">
    <property type="entry name" value="Arc"/>
    <property type="match status" value="1"/>
</dbReference>
<dbReference type="Gene3D" id="1.10.1220.10">
    <property type="entry name" value="Met repressor-like"/>
    <property type="match status" value="1"/>
</dbReference>
<proteinExistence type="predicted"/>
<dbReference type="InterPro" id="IPR013321">
    <property type="entry name" value="Arc_rbn_hlx_hlx"/>
</dbReference>
<gene>
    <name evidence="2" type="ORF">BVG79_01092</name>
</gene>
<dbReference type="InterPro" id="IPR005569">
    <property type="entry name" value="Arc_DNA-bd_dom"/>
</dbReference>
<protein>
    <recommendedName>
        <fullName evidence="1">Arc-like DNA binding domain-containing protein</fullName>
    </recommendedName>
</protein>
<accession>A0A1W6NYW1</accession>
<dbReference type="InterPro" id="IPR010985">
    <property type="entry name" value="Ribbon_hlx_hlx"/>
</dbReference>
<dbReference type="AlphaFoldDB" id="A0A1W6NYW1"/>
<evidence type="ECO:0000313" key="3">
    <source>
        <dbReference type="Proteomes" id="UP000242447"/>
    </source>
</evidence>
<dbReference type="Proteomes" id="UP000242447">
    <property type="component" value="Chromosome"/>
</dbReference>
<dbReference type="EMBL" id="CP019937">
    <property type="protein sequence ID" value="ARO14438.1"/>
    <property type="molecule type" value="Genomic_DNA"/>
</dbReference>
<dbReference type="KEGG" id="kro:BVG79_01092"/>
<keyword evidence="3" id="KW-1185">Reference proteome</keyword>
<sequence length="50" mass="5877">MTLQRTPFGLRMPKDLQDWIKMKAGREDRSQNYVINQILMKAMADEHAKA</sequence>